<feature type="compositionally biased region" description="Basic and acidic residues" evidence="1">
    <location>
        <begin position="2103"/>
        <end position="2124"/>
    </location>
</feature>
<feature type="compositionally biased region" description="Low complexity" evidence="1">
    <location>
        <begin position="1993"/>
        <end position="2002"/>
    </location>
</feature>
<feature type="compositionally biased region" description="Low complexity" evidence="1">
    <location>
        <begin position="2125"/>
        <end position="2152"/>
    </location>
</feature>
<dbReference type="EMBL" id="JAPFFF010000003">
    <property type="protein sequence ID" value="KAK8894699.1"/>
    <property type="molecule type" value="Genomic_DNA"/>
</dbReference>
<feature type="compositionally biased region" description="Basic and acidic residues" evidence="1">
    <location>
        <begin position="2043"/>
        <end position="2054"/>
    </location>
</feature>
<protein>
    <recommendedName>
        <fullName evidence="4">Chorein N-terminal domain-containing protein</fullName>
    </recommendedName>
</protein>
<feature type="compositionally biased region" description="Basic and acidic residues" evidence="1">
    <location>
        <begin position="2153"/>
        <end position="2164"/>
    </location>
</feature>
<accession>A0ABR2KU98</accession>
<feature type="compositionally biased region" description="Basic and acidic residues" evidence="1">
    <location>
        <begin position="2003"/>
        <end position="2014"/>
    </location>
</feature>
<dbReference type="PANTHER" id="PTHR23114">
    <property type="entry name" value="M7GPPPN-MRNA HYDROLASE"/>
    <property type="match status" value="1"/>
</dbReference>
<evidence type="ECO:0000256" key="1">
    <source>
        <dbReference type="SAM" id="MobiDB-lite"/>
    </source>
</evidence>
<proteinExistence type="predicted"/>
<feature type="compositionally biased region" description="Low complexity" evidence="1">
    <location>
        <begin position="2165"/>
        <end position="2181"/>
    </location>
</feature>
<evidence type="ECO:0000313" key="3">
    <source>
        <dbReference type="Proteomes" id="UP001470230"/>
    </source>
</evidence>
<dbReference type="PANTHER" id="PTHR23114:SF17">
    <property type="entry name" value="M7GPPPN-MRNA HYDROLASE"/>
    <property type="match status" value="1"/>
</dbReference>
<organism evidence="2 3">
    <name type="scientific">Tritrichomonas musculus</name>
    <dbReference type="NCBI Taxonomy" id="1915356"/>
    <lineage>
        <taxon>Eukaryota</taxon>
        <taxon>Metamonada</taxon>
        <taxon>Parabasalia</taxon>
        <taxon>Tritrichomonadida</taxon>
        <taxon>Tritrichomonadidae</taxon>
        <taxon>Tritrichomonas</taxon>
    </lineage>
</organism>
<feature type="compositionally biased region" description="Low complexity" evidence="1">
    <location>
        <begin position="2015"/>
        <end position="2042"/>
    </location>
</feature>
<name>A0ABR2KU98_9EUKA</name>
<sequence>MDILPSILSFILDKYINKLKKEQVLITNNNNGFEMRNFSFKDDLFINFGIPLRITKSTIEKALVNLNLLNLKKEKASLQINNIDIEAKVELSEFNDANKKSIYDLIQFIDDEQKKNKNIFNWFKWLENAIDNATINIENIRLKLIFQDYNHEPYSIIILLKSLKMDTIDSNGQITFLKKRPNILIKQVTISNFSIDMNLNISNDDQIQFNFLKEASFTFTMINNNRRETSFFDSFKIHFTSLLFNLNKDQFTIFKHFMNEFSINQDIHYHNLFLHFHRCAIRKRYPNQFNLSFMLQFLKNRKAFVSNYIRSMPKKTFIDIFMKKYGGELTYSLLFYTTFVIKNEPKINFFSLFKNIKLRKKELPSLPNDSINFQLDFAGDITLNVVDLFRLSIVKPSVVYVKKKNEQNFLFSIPSFFINDFLTDERIFHTKNANDTFIDFNYNSKSNSSTLNISDFKVNIKNSFLTNFCNFFYDSKIQSTKLKSQMNIIRVNTLNQYLLLLTPRFLNNLTVSSKSAKIDYIIDDNDPSGSHNFCCLINNVVLQNFNETKTKNNYEIRSEINIKQIKIDDSIISKQISLKSTTGIIGENCIKWNLVSNFSISKSMFKIDSHIMDIINESIKSITSNFQIDYDSIYSSHKVLVNCSEMYFGIKLENDEILLSIDEIEVDPCLKLHNIAIKDDNQDLIFNIPCLCFNDWPIIRTDLMEVKLNPKDISKSYNQFMFISNHIKKLSSNFICNKISEENNEYASLSIKEIKCKFDDSNNLMLFNNVIFVFDENTHITSSSVYLSTPDNKRILLCENEIKISSEENNLILINVPDLRMNFSWNEIDYIINYIQNLCQSKDKQLVKEEDIPINDQINICFKINKSFINIDEMYNFSLDECSLGFQNSTFFFENQKISFDEILDINDFKFQTNNMTSNFNISSIDAFVSPDYLEKYKFFQIIGHKFANQQFQSQNEIDGSIEKIIIVELTTNLSLQIPTIKIECNSSCIIEIPLIQFHNLILNEIEIQFNLDKSISDTIIDIFINSIEFEYTHYFAMVAFNAYKAYQNILSQNDFNFKYITFVNIDTIKLIENSLPNPIIISKLVLEKDSQKTEIKCYSIDFFKFIEKRNQNVKSFFFIIQKTDSDTKILINSIDMFVNIDITKSLIGIYESLKAIFSTDFKETFSNLVKNTIKFESHEIQIHLPYEKDLFKRNCLIISFDLLINVNYDVEKSINIDKLKIFFQNGKRNLPPLIDNFSFQFQLKNEDNEMEDVDYSFLNMKMSSVTLYLSLFDIKKLQMMFEYFKQSFYAAIYQKKISILSEKPTFNYSVSKYKIEIDPISICLWENNRQSSLIVMNIELQKEPYLQLLKQDQKVDLNLQLSILNKNLYNGKLEEFMPATTFNFVFTKQSKISFCMKIEEDLNFNFSSSFAKVIMMLIYKYTNDLFNKDTKYILDCNLEYYILNNLNDTITIHYNHDRVYPIENYNFRESLFPLINCNEDTTISFKYNNIQYSITPKNEVFEEISISIDYQNDCKTIVINPLLSIHNKLDFNIFIFVLNNNKLKLHCKLSPNHKYIVPSHKNKYFFSDTNTNISDITHKLFDLSLKESPNVIEIYNNESKKYISFNLNINKNEQAKTKTFEIIPSFVVKNLLPSPINLIFHYENNIKSVNLQIIDKKQINFFNHDRKTFNITSSIFDEPLSFDITESKTIIPSSKDIAFKIKQSRKTKKRKIVIFAPCMLFNQTNKDIYFSFSKSTNLEMEKLINGGCKLLSWPSDNEKTLNIDILIDGYHKIEKGINCMKSNSKCNTILLPKLDNSNLFFPLNYTATIGDYPMNCTNVITFTNYLCVINNLPFDFALCPILNEMTNEINRQNAVSISHLKENNGNCKLIDYFPKNGCFVFSSDDYLNHPIVQLNSITRTVFRMKNKDHFFNVELNIYEEKSTFYACFQIPSLPPPLIINNSLMTPIFVSQKIEYDKTKTKIEPNSSLFFVFDEPFINNTMLCFEIDKNDHNQNNNNQNNHNENENIHNDHNENNNNQNNHNENNNNQNNYNEKNNNQNNHNENENIHNDHNENNNNQNNHNENNNNQNDHNENNNNQNDHNENNNNQNNHNENNNNQNNHNENENIHNDHNENNNNHNDHNENNNNQNNHNENNNNQNNYNEKNNNQNNHNENENIHNDHNENNNNQNDHNENNENNNIQNDRNEIENIQNDYDSFSFSFDEQFAPLEPRDLSFRIVTSTINKNTKMIQVEYRNNEFIYKNLFTTNLFIKAINVSFINEKERFALFTINQINSNFDQDNTNTYFKFIIHSIEIDKESINPNFPDDLFKCFSIIPRGIPFFSVMNYMSFQFKPILIRSDKLTLFQKLQLFYHDVLNHKLQYLDKGNLIHPSFNTVNPCKTLITYLEISPIDIFILNLENENDNNDNFIFYYCKKVYNYIKSENNHISIPKLFAYKFDNHFSYLLYLLHNFYGHEFTQQRSNNAFFKLLINFYFQFHEFHFVPLLTFDSNQNNVQNSCENQISLFNIFNKIELDNLLHSSSSNFSETSDVIEQLTNENANSLNVMKSKNFGNMFVAGIKKI</sequence>
<reference evidence="2 3" key="1">
    <citation type="submission" date="2024-04" db="EMBL/GenBank/DDBJ databases">
        <title>Tritrichomonas musculus Genome.</title>
        <authorList>
            <person name="Alves-Ferreira E."/>
            <person name="Grigg M."/>
            <person name="Lorenzi H."/>
            <person name="Galac M."/>
        </authorList>
    </citation>
    <scope>NUCLEOTIDE SEQUENCE [LARGE SCALE GENOMIC DNA]</scope>
    <source>
        <strain evidence="2 3">EAF2021</strain>
    </source>
</reference>
<dbReference type="Proteomes" id="UP001470230">
    <property type="component" value="Unassembled WGS sequence"/>
</dbReference>
<feature type="compositionally biased region" description="Low complexity" evidence="1">
    <location>
        <begin position="2055"/>
        <end position="2102"/>
    </location>
</feature>
<evidence type="ECO:0000313" key="2">
    <source>
        <dbReference type="EMBL" id="KAK8894699.1"/>
    </source>
</evidence>
<comment type="caution">
    <text evidence="2">The sequence shown here is derived from an EMBL/GenBank/DDBJ whole genome shotgun (WGS) entry which is preliminary data.</text>
</comment>
<gene>
    <name evidence="2" type="ORF">M9Y10_023136</name>
</gene>
<evidence type="ECO:0008006" key="4">
    <source>
        <dbReference type="Google" id="ProtNLM"/>
    </source>
</evidence>
<feature type="region of interest" description="Disordered" evidence="1">
    <location>
        <begin position="1990"/>
        <end position="2181"/>
    </location>
</feature>
<keyword evidence="3" id="KW-1185">Reference proteome</keyword>